<dbReference type="Proteomes" id="UP000587002">
    <property type="component" value="Unassembled WGS sequence"/>
</dbReference>
<dbReference type="RefSeq" id="WP_179724130.1">
    <property type="nucleotide sequence ID" value="NZ_BAABFH010000001.1"/>
</dbReference>
<dbReference type="InterPro" id="IPR029044">
    <property type="entry name" value="Nucleotide-diphossugar_trans"/>
</dbReference>
<dbReference type="PANTHER" id="PTHR43646:SF6">
    <property type="entry name" value="PRE-MYCOFACTOCIN GLYCOSYLTRANSFERASE"/>
    <property type="match status" value="1"/>
</dbReference>
<dbReference type="InterPro" id="IPR001173">
    <property type="entry name" value="Glyco_trans_2-like"/>
</dbReference>
<organism evidence="2 3">
    <name type="scientific">Saccharopolyspora hordei</name>
    <dbReference type="NCBI Taxonomy" id="1838"/>
    <lineage>
        <taxon>Bacteria</taxon>
        <taxon>Bacillati</taxon>
        <taxon>Actinomycetota</taxon>
        <taxon>Actinomycetes</taxon>
        <taxon>Pseudonocardiales</taxon>
        <taxon>Pseudonocardiaceae</taxon>
        <taxon>Saccharopolyspora</taxon>
    </lineage>
</organism>
<dbReference type="InterPro" id="IPR023981">
    <property type="entry name" value="MftF"/>
</dbReference>
<dbReference type="GO" id="GO:0016740">
    <property type="term" value="F:transferase activity"/>
    <property type="evidence" value="ECO:0007669"/>
    <property type="project" value="UniProtKB-KW"/>
</dbReference>
<dbReference type="PANTHER" id="PTHR43646">
    <property type="entry name" value="GLYCOSYLTRANSFERASE"/>
    <property type="match status" value="1"/>
</dbReference>
<evidence type="ECO:0000313" key="3">
    <source>
        <dbReference type="Proteomes" id="UP000587002"/>
    </source>
</evidence>
<keyword evidence="3" id="KW-1185">Reference proteome</keyword>
<dbReference type="Gene3D" id="3.90.550.10">
    <property type="entry name" value="Spore Coat Polysaccharide Biosynthesis Protein SpsA, Chain A"/>
    <property type="match status" value="1"/>
</dbReference>
<evidence type="ECO:0000259" key="1">
    <source>
        <dbReference type="Pfam" id="PF00535"/>
    </source>
</evidence>
<gene>
    <name evidence="2" type="ORF">HNR68_004976</name>
</gene>
<comment type="caution">
    <text evidence="2">The sequence shown here is derived from an EMBL/GenBank/DDBJ whole genome shotgun (WGS) entry which is preliminary data.</text>
</comment>
<protein>
    <submittedName>
        <fullName evidence="2">Mycofactocin system glycosyltransferase</fullName>
    </submittedName>
</protein>
<evidence type="ECO:0000313" key="2">
    <source>
        <dbReference type="EMBL" id="NYI86346.1"/>
    </source>
</evidence>
<name>A0A853AUJ1_9PSEU</name>
<feature type="domain" description="Glycosyltransferase 2-like" evidence="1">
    <location>
        <begin position="92"/>
        <end position="255"/>
    </location>
</feature>
<dbReference type="AlphaFoldDB" id="A0A853AUJ1"/>
<dbReference type="EMBL" id="JACCFJ010000001">
    <property type="protein sequence ID" value="NYI86346.1"/>
    <property type="molecule type" value="Genomic_DNA"/>
</dbReference>
<sequence length="478" mass="51666">MTTAWSTGPSGTRLPDGFTVRLADDVHRSRDGRLLLGGSPPRLLRLGRRAAHLLARGEFTVSGPGTAELARRLLDAGVTNPRPAGVPVTGTTVVIPVRDRIDMLERLLTALRDDRQTADLPVVVVDDGSRDPLRLSAVARRLGARVLRHERSRGPAAARNTGLRGCVTRFVAFVDSDVVPLPGWLGPLLAQFQDPAVGLAAPRVVALRPPGRNWLARFDETCSPLDMGQEEGLVAPLSRLSYVPSTAIVVRREAVEGFAADMRVGEDVDLCLRMHAAGWRLRYVPTARVAHEHRTDVRRWMAQRACYGTSAAPLALRHPGQVPPLHAAPWSLAAAALLVDRRSAPLAVVLVAFAAARLARRMPDADAPARAATLLALGGVHGTVRQLVRAAMRHHWPISVVAALVSRRARRALVAAAVVDGLLDHRTSGSSLHPVAHVLVRRLDDLCYGAGLWWGAVRHRAVAPLLPRLARRPGARDR</sequence>
<accession>A0A853AUJ1</accession>
<dbReference type="NCBIfam" id="TIGR03965">
    <property type="entry name" value="mycofact_glyco"/>
    <property type="match status" value="1"/>
</dbReference>
<proteinExistence type="predicted"/>
<dbReference type="Pfam" id="PF00535">
    <property type="entry name" value="Glycos_transf_2"/>
    <property type="match status" value="1"/>
</dbReference>
<dbReference type="SUPFAM" id="SSF53448">
    <property type="entry name" value="Nucleotide-diphospho-sugar transferases"/>
    <property type="match status" value="1"/>
</dbReference>
<keyword evidence="2" id="KW-0808">Transferase</keyword>
<reference evidence="2 3" key="1">
    <citation type="submission" date="2020-07" db="EMBL/GenBank/DDBJ databases">
        <title>Sequencing the genomes of 1000 actinobacteria strains.</title>
        <authorList>
            <person name="Klenk H.-P."/>
        </authorList>
    </citation>
    <scope>NUCLEOTIDE SEQUENCE [LARGE SCALE GENOMIC DNA]</scope>
    <source>
        <strain evidence="2 3">DSM 44065</strain>
    </source>
</reference>